<keyword evidence="12" id="KW-0732">Signal</keyword>
<dbReference type="STRING" id="361183.AMC99_02063"/>
<keyword evidence="5 10" id="KW-0812">Transmembrane</keyword>
<dbReference type="PANTHER" id="PTHR32552:SF83">
    <property type="entry name" value="BLR3904 PROTEIN"/>
    <property type="match status" value="1"/>
</dbReference>
<evidence type="ECO:0000256" key="10">
    <source>
        <dbReference type="PROSITE-ProRule" id="PRU01360"/>
    </source>
</evidence>
<evidence type="ECO:0000256" key="4">
    <source>
        <dbReference type="ARBA" id="ARBA00022452"/>
    </source>
</evidence>
<feature type="domain" description="TonB-dependent receptor-like beta-barrel" evidence="13">
    <location>
        <begin position="235"/>
        <end position="663"/>
    </location>
</feature>
<dbReference type="InterPro" id="IPR036942">
    <property type="entry name" value="Beta-barrel_TonB_sf"/>
</dbReference>
<dbReference type="PATRIC" id="fig|361183.4.peg.2031"/>
<dbReference type="Proteomes" id="UP000057938">
    <property type="component" value="Chromosome"/>
</dbReference>
<evidence type="ECO:0000256" key="1">
    <source>
        <dbReference type="ARBA" id="ARBA00004571"/>
    </source>
</evidence>
<keyword evidence="3 10" id="KW-0813">Transport</keyword>
<organism evidence="15 16">
    <name type="scientific">Altererythrobacter epoxidivorans</name>
    <dbReference type="NCBI Taxonomy" id="361183"/>
    <lineage>
        <taxon>Bacteria</taxon>
        <taxon>Pseudomonadati</taxon>
        <taxon>Pseudomonadota</taxon>
        <taxon>Alphaproteobacteria</taxon>
        <taxon>Sphingomonadales</taxon>
        <taxon>Erythrobacteraceae</taxon>
        <taxon>Altererythrobacter</taxon>
    </lineage>
</organism>
<keyword evidence="8 15" id="KW-0675">Receptor</keyword>
<accession>A0A0M5KZU3</accession>
<dbReference type="Gene3D" id="2.40.170.20">
    <property type="entry name" value="TonB-dependent receptor, beta-barrel domain"/>
    <property type="match status" value="1"/>
</dbReference>
<dbReference type="SUPFAM" id="SSF56935">
    <property type="entry name" value="Porins"/>
    <property type="match status" value="1"/>
</dbReference>
<dbReference type="KEGG" id="aep:AMC99_02063"/>
<comment type="subcellular location">
    <subcellularLocation>
        <location evidence="1 10">Cell outer membrane</location>
        <topology evidence="1 10">Multi-pass membrane protein</topology>
    </subcellularLocation>
</comment>
<dbReference type="GO" id="GO:0038023">
    <property type="term" value="F:signaling receptor activity"/>
    <property type="evidence" value="ECO:0007669"/>
    <property type="project" value="InterPro"/>
</dbReference>
<reference evidence="15 16" key="1">
    <citation type="submission" date="2015-09" db="EMBL/GenBank/DDBJ databases">
        <title>Complete genome sequence of a benzo[a]pyrene-degrading bacterium Altererythrobacter epoxidivorans CGMCC 1.7731T.</title>
        <authorList>
            <person name="Li Z."/>
            <person name="Cheng H."/>
            <person name="Huo Y."/>
            <person name="Xu X."/>
        </authorList>
    </citation>
    <scope>NUCLEOTIDE SEQUENCE [LARGE SCALE GENOMIC DNA]</scope>
    <source>
        <strain evidence="15 16">CGMCC 1.7731</strain>
    </source>
</reference>
<evidence type="ECO:0000256" key="9">
    <source>
        <dbReference type="ARBA" id="ARBA00023237"/>
    </source>
</evidence>
<evidence type="ECO:0000256" key="8">
    <source>
        <dbReference type="ARBA" id="ARBA00023170"/>
    </source>
</evidence>
<dbReference type="GO" id="GO:0009279">
    <property type="term" value="C:cell outer membrane"/>
    <property type="evidence" value="ECO:0007669"/>
    <property type="project" value="UniProtKB-SubCell"/>
</dbReference>
<keyword evidence="4 10" id="KW-1134">Transmembrane beta strand</keyword>
<dbReference type="GO" id="GO:0015891">
    <property type="term" value="P:siderophore transport"/>
    <property type="evidence" value="ECO:0007669"/>
    <property type="project" value="InterPro"/>
</dbReference>
<protein>
    <submittedName>
        <fullName evidence="15">Ferrichrome-iron receptor</fullName>
    </submittedName>
</protein>
<dbReference type="RefSeq" id="WP_061926195.1">
    <property type="nucleotide sequence ID" value="NZ_CP012669.1"/>
</dbReference>
<dbReference type="Gene3D" id="2.170.130.10">
    <property type="entry name" value="TonB-dependent receptor, plug domain"/>
    <property type="match status" value="1"/>
</dbReference>
<evidence type="ECO:0000256" key="11">
    <source>
        <dbReference type="RuleBase" id="RU003357"/>
    </source>
</evidence>
<dbReference type="PANTHER" id="PTHR32552">
    <property type="entry name" value="FERRICHROME IRON RECEPTOR-RELATED"/>
    <property type="match status" value="1"/>
</dbReference>
<proteinExistence type="inferred from homology"/>
<evidence type="ECO:0000259" key="13">
    <source>
        <dbReference type="Pfam" id="PF00593"/>
    </source>
</evidence>
<gene>
    <name evidence="15" type="ORF">AMC99_02063</name>
</gene>
<dbReference type="InterPro" id="IPR037066">
    <property type="entry name" value="Plug_dom_sf"/>
</dbReference>
<evidence type="ECO:0000256" key="7">
    <source>
        <dbReference type="ARBA" id="ARBA00023136"/>
    </source>
</evidence>
<keyword evidence="6 11" id="KW-0798">TonB box</keyword>
<dbReference type="OrthoDB" id="9760333at2"/>
<evidence type="ECO:0000256" key="12">
    <source>
        <dbReference type="SAM" id="SignalP"/>
    </source>
</evidence>
<evidence type="ECO:0000259" key="14">
    <source>
        <dbReference type="Pfam" id="PF07715"/>
    </source>
</evidence>
<dbReference type="NCBIfam" id="TIGR01783">
    <property type="entry name" value="TonB-siderophor"/>
    <property type="match status" value="1"/>
</dbReference>
<evidence type="ECO:0000256" key="6">
    <source>
        <dbReference type="ARBA" id="ARBA00023077"/>
    </source>
</evidence>
<feature type="chain" id="PRO_5005804702" evidence="12">
    <location>
        <begin position="27"/>
        <end position="694"/>
    </location>
</feature>
<keyword evidence="16" id="KW-1185">Reference proteome</keyword>
<evidence type="ECO:0000256" key="3">
    <source>
        <dbReference type="ARBA" id="ARBA00022448"/>
    </source>
</evidence>
<evidence type="ECO:0000256" key="2">
    <source>
        <dbReference type="ARBA" id="ARBA00009810"/>
    </source>
</evidence>
<dbReference type="Pfam" id="PF00593">
    <property type="entry name" value="TonB_dep_Rec_b-barrel"/>
    <property type="match status" value="1"/>
</dbReference>
<dbReference type="InterPro" id="IPR039426">
    <property type="entry name" value="TonB-dep_rcpt-like"/>
</dbReference>
<dbReference type="InterPro" id="IPR012910">
    <property type="entry name" value="Plug_dom"/>
</dbReference>
<evidence type="ECO:0000313" key="16">
    <source>
        <dbReference type="Proteomes" id="UP000057938"/>
    </source>
</evidence>
<feature type="domain" description="TonB-dependent receptor plug" evidence="14">
    <location>
        <begin position="66"/>
        <end position="162"/>
    </location>
</feature>
<dbReference type="GO" id="GO:0015344">
    <property type="term" value="F:siderophore uptake transmembrane transporter activity"/>
    <property type="evidence" value="ECO:0007669"/>
    <property type="project" value="TreeGrafter"/>
</dbReference>
<dbReference type="AlphaFoldDB" id="A0A0M5KZU3"/>
<dbReference type="EMBL" id="CP012669">
    <property type="protein sequence ID" value="ALE17349.1"/>
    <property type="molecule type" value="Genomic_DNA"/>
</dbReference>
<sequence length="694" mass="75831">MKFLSSRSTFLTSAALTVFAHSPALATVAVAPEDRDYLPTTIVVTGEIEGYVEDDGSTGTKTPTPLIEVPQTITFITDDQLDDQAITQLADALRYVPGISLDTGEGHRDQVYIRGQASTADFYLDGLRDDAQYYRPLYNVERIEILKGANALIFGRGGGGGVINRVSKKAEFDNADVGLGASVDSFGAFDLSIDANTPLNDNIAGRINVAYEEFDNARDFYDGRFFGISPTLTFRLGDRTQLTAHYTYDNDRRVTDRGIPSLDQAPLAGYDKTFFGSADFNLATNVAHIAKLRLDHEFTDELTLNVSGQYADYDKYYGNVVPTGTDGTNVTLGGYTSNTDRQNWIGQANLVWDTQFGGVGSTTLAGVEVSTQDTVASRNGIEFDGSSTVTLQRVLDVPNVSVGALTRASNSTLDTFSAYVQEQLDFGLVELIGGIRYDRFDLTDLLSATRNNRVDEKWSPRFGAVLKPAQNLSIYASYSTSFLPQSGDQFSSLSDLDATLEPEKFENIEAGIKWAPRPQLFATAAVFQLERSNTTAEDPLNPGFIVLTGKSRVRGFEASIAGEILPSWQANLGYTYLDGEIISDTESAVAGTRLHQLPKHQIALWNRVDLTESFGIGLGAIYQDEQFASISGDVVLPDYVRFDLAGYWDVNDRISMQVNIENLLDENYYPSAHGNNNIQPGNPLSATVGVKLKL</sequence>
<name>A0A0M5KZU3_9SPHN</name>
<dbReference type="InterPro" id="IPR000531">
    <property type="entry name" value="Beta-barrel_TonB"/>
</dbReference>
<dbReference type="PROSITE" id="PS52016">
    <property type="entry name" value="TONB_DEPENDENT_REC_3"/>
    <property type="match status" value="1"/>
</dbReference>
<evidence type="ECO:0000313" key="15">
    <source>
        <dbReference type="EMBL" id="ALE17349.1"/>
    </source>
</evidence>
<dbReference type="InterPro" id="IPR010105">
    <property type="entry name" value="TonB_sidphr_rcpt"/>
</dbReference>
<dbReference type="Pfam" id="PF07715">
    <property type="entry name" value="Plug"/>
    <property type="match status" value="1"/>
</dbReference>
<keyword evidence="9 10" id="KW-0998">Cell outer membrane</keyword>
<feature type="signal peptide" evidence="12">
    <location>
        <begin position="1"/>
        <end position="26"/>
    </location>
</feature>
<evidence type="ECO:0000256" key="5">
    <source>
        <dbReference type="ARBA" id="ARBA00022692"/>
    </source>
</evidence>
<dbReference type="CDD" id="cd01347">
    <property type="entry name" value="ligand_gated_channel"/>
    <property type="match status" value="1"/>
</dbReference>
<keyword evidence="7 10" id="KW-0472">Membrane</keyword>
<comment type="similarity">
    <text evidence="2 10 11">Belongs to the TonB-dependent receptor family.</text>
</comment>